<dbReference type="Proteomes" id="UP001208041">
    <property type="component" value="Unassembled WGS sequence"/>
</dbReference>
<sequence length="189" mass="21836">MAPVLILLATLTMLWWLLNRSARAHKQHFLLRNDRQGFMRELRLDEKTAVFDGSNIYHLGHKHGLDAQPLGEVVDLLRSQGYRIVCFFDANIFYTLGKHGAFSSGTRHSLAMLESIFGLKKNEIYIVPSGVQADKYILECLNYLPISFAVSNDRYRDYAHKYPSVMKDNLWRKGVKISGDEIRLLQHRI</sequence>
<dbReference type="EMBL" id="JAOYFC010000001">
    <property type="protein sequence ID" value="MCV6823045.1"/>
    <property type="molecule type" value="Genomic_DNA"/>
</dbReference>
<dbReference type="Pfam" id="PF11977">
    <property type="entry name" value="RNase_Zc3h12a"/>
    <property type="match status" value="1"/>
</dbReference>
<evidence type="ECO:0000313" key="3">
    <source>
        <dbReference type="Proteomes" id="UP001208041"/>
    </source>
</evidence>
<keyword evidence="3" id="KW-1185">Reference proteome</keyword>
<gene>
    <name evidence="2" type="ORF">OH136_00635</name>
</gene>
<proteinExistence type="predicted"/>
<evidence type="ECO:0000259" key="1">
    <source>
        <dbReference type="Pfam" id="PF11977"/>
    </source>
</evidence>
<dbReference type="AlphaFoldDB" id="A0AAE3IVT2"/>
<organism evidence="2 3">
    <name type="scientific">Halocynthiibacter halioticoli</name>
    <dbReference type="NCBI Taxonomy" id="2986804"/>
    <lineage>
        <taxon>Bacteria</taxon>
        <taxon>Pseudomonadati</taxon>
        <taxon>Pseudomonadota</taxon>
        <taxon>Alphaproteobacteria</taxon>
        <taxon>Rhodobacterales</taxon>
        <taxon>Paracoccaceae</taxon>
        <taxon>Halocynthiibacter</taxon>
    </lineage>
</organism>
<reference evidence="2" key="1">
    <citation type="submission" date="2022-10" db="EMBL/GenBank/DDBJ databases">
        <authorList>
            <person name="Yue Y."/>
        </authorList>
    </citation>
    <scope>NUCLEOTIDE SEQUENCE</scope>
    <source>
        <strain evidence="2">Z654</strain>
    </source>
</reference>
<feature type="domain" description="RNase NYN" evidence="1">
    <location>
        <begin position="47"/>
        <end position="168"/>
    </location>
</feature>
<name>A0AAE3IVT2_9RHOB</name>
<dbReference type="InterPro" id="IPR021869">
    <property type="entry name" value="RNase_Zc3h12_NYN"/>
</dbReference>
<comment type="caution">
    <text evidence="2">The sequence shown here is derived from an EMBL/GenBank/DDBJ whole genome shotgun (WGS) entry which is preliminary data.</text>
</comment>
<accession>A0AAE3IVT2</accession>
<evidence type="ECO:0000313" key="2">
    <source>
        <dbReference type="EMBL" id="MCV6823045.1"/>
    </source>
</evidence>
<dbReference type="Gene3D" id="3.40.50.11980">
    <property type="match status" value="1"/>
</dbReference>
<protein>
    <recommendedName>
        <fullName evidence="1">RNase NYN domain-containing protein</fullName>
    </recommendedName>
</protein>